<dbReference type="Gene3D" id="3.40.1190.10">
    <property type="entry name" value="Mur-like, catalytic domain"/>
    <property type="match status" value="1"/>
</dbReference>
<comment type="caution">
    <text evidence="5">The sequence shown here is derived from an EMBL/GenBank/DDBJ whole genome shotgun (WGS) entry which is preliminary data.</text>
</comment>
<comment type="pathway">
    <text evidence="2">Cell wall biogenesis; peptidoglycan biosynthesis.</text>
</comment>
<accession>A0A368C7A3</accession>
<organism evidence="5 6">
    <name type="scientific">SAR86 cluster bacterium</name>
    <dbReference type="NCBI Taxonomy" id="2030880"/>
    <lineage>
        <taxon>Bacteria</taxon>
        <taxon>Pseudomonadati</taxon>
        <taxon>Pseudomonadota</taxon>
        <taxon>Gammaproteobacteria</taxon>
        <taxon>SAR86 cluster</taxon>
    </lineage>
</organism>
<keyword evidence="2" id="KW-0132">Cell division</keyword>
<evidence type="ECO:0000313" key="6">
    <source>
        <dbReference type="Proteomes" id="UP000252915"/>
    </source>
</evidence>
<dbReference type="SUPFAM" id="SSF63418">
    <property type="entry name" value="MurE/MurF N-terminal domain"/>
    <property type="match status" value="1"/>
</dbReference>
<dbReference type="SUPFAM" id="SSF53244">
    <property type="entry name" value="MurD-like peptide ligases, peptide-binding domain"/>
    <property type="match status" value="1"/>
</dbReference>
<comment type="similarity">
    <text evidence="1">Belongs to the MurCDEF family. MurE subfamily.</text>
</comment>
<evidence type="ECO:0000259" key="3">
    <source>
        <dbReference type="Pfam" id="PF02875"/>
    </source>
</evidence>
<dbReference type="Gene3D" id="3.90.190.20">
    <property type="entry name" value="Mur ligase, C-terminal domain"/>
    <property type="match status" value="1"/>
</dbReference>
<keyword evidence="2" id="KW-0133">Cell shape</keyword>
<dbReference type="EMBL" id="QOPI01000002">
    <property type="protein sequence ID" value="RCL45468.1"/>
    <property type="molecule type" value="Genomic_DNA"/>
</dbReference>
<dbReference type="Proteomes" id="UP000252915">
    <property type="component" value="Unassembled WGS sequence"/>
</dbReference>
<dbReference type="GO" id="GO:0016881">
    <property type="term" value="F:acid-amino acid ligase activity"/>
    <property type="evidence" value="ECO:0007669"/>
    <property type="project" value="InterPro"/>
</dbReference>
<dbReference type="GO" id="GO:0005524">
    <property type="term" value="F:ATP binding"/>
    <property type="evidence" value="ECO:0007669"/>
    <property type="project" value="InterPro"/>
</dbReference>
<dbReference type="PANTHER" id="PTHR23135:SF4">
    <property type="entry name" value="UDP-N-ACETYLMURAMOYL-L-ALANYL-D-GLUTAMATE--2,6-DIAMINOPIMELATE LIGASE MURE HOMOLOG, CHLOROPLASTIC"/>
    <property type="match status" value="1"/>
</dbReference>
<protein>
    <submittedName>
        <fullName evidence="5">UDP-N-acetylmuramyl-tripeptide synthetase</fullName>
    </submittedName>
</protein>
<name>A0A368C7A3_9GAMM</name>
<dbReference type="UniPathway" id="UPA00219"/>
<dbReference type="InterPro" id="IPR036565">
    <property type="entry name" value="Mur-like_cat_sf"/>
</dbReference>
<evidence type="ECO:0000256" key="2">
    <source>
        <dbReference type="RuleBase" id="RU004135"/>
    </source>
</evidence>
<dbReference type="InterPro" id="IPR004101">
    <property type="entry name" value="Mur_ligase_C"/>
</dbReference>
<evidence type="ECO:0000259" key="4">
    <source>
        <dbReference type="Pfam" id="PF08245"/>
    </source>
</evidence>
<proteinExistence type="inferred from homology"/>
<dbReference type="SUPFAM" id="SSF53623">
    <property type="entry name" value="MurD-like peptide ligases, catalytic domain"/>
    <property type="match status" value="1"/>
</dbReference>
<dbReference type="AlphaFoldDB" id="A0A368C7A3"/>
<dbReference type="NCBIfam" id="TIGR01085">
    <property type="entry name" value="murE"/>
    <property type="match status" value="1"/>
</dbReference>
<dbReference type="InterPro" id="IPR005761">
    <property type="entry name" value="UDP-N-AcMur-Glu-dNH2Pim_ligase"/>
</dbReference>
<dbReference type="GO" id="GO:0071555">
    <property type="term" value="P:cell wall organization"/>
    <property type="evidence" value="ECO:0007669"/>
    <property type="project" value="UniProtKB-KW"/>
</dbReference>
<keyword evidence="2" id="KW-0961">Cell wall biogenesis/degradation</keyword>
<dbReference type="GO" id="GO:0009252">
    <property type="term" value="P:peptidoglycan biosynthetic process"/>
    <property type="evidence" value="ECO:0007669"/>
    <property type="project" value="UniProtKB-UniPathway"/>
</dbReference>
<dbReference type="InterPro" id="IPR036615">
    <property type="entry name" value="Mur_ligase_C_dom_sf"/>
</dbReference>
<keyword evidence="2" id="KW-0573">Peptidoglycan synthesis</keyword>
<reference evidence="5 6" key="1">
    <citation type="journal article" date="2018" name="Microbiome">
        <title>Fine metagenomic profile of the Mediterranean stratified and mixed water columns revealed by assembly and recruitment.</title>
        <authorList>
            <person name="Haro-Moreno J.M."/>
            <person name="Lopez-Perez M."/>
            <person name="De La Torre J.R."/>
            <person name="Picazo A."/>
            <person name="Camacho A."/>
            <person name="Rodriguez-Valera F."/>
        </authorList>
    </citation>
    <scope>NUCLEOTIDE SEQUENCE [LARGE SCALE GENOMIC DNA]</scope>
    <source>
        <strain evidence="5">MED-G78</strain>
    </source>
</reference>
<sequence length="484" mass="55012">MSKLEEILGITFPHGVKISHATNSSKEVKKGSIFFGLPGTKEHGSNYIHEALKKGASIAIHNNVSFQDKSKNIFYVKDLQDAVEGSKSKIYFFLKELYQMPVDFMPKFYGFTGTNGKSSSAFLCHQLFRRKKSNSLYIGTLGFQYNDREFNCSLSSKTTPDIFELFQILSLCNFNIENISIEISSHALDQDRLKDIRLFYAAILNIEEDHLDYHKDIDTYANAKFKILNMTDGKIAIDDQIIEKYKGLLSYDKNSSRLVTIGQDNALSDVSFNIINSSLKKTEFTITSDDTLEYSSSIFPEFNINNLIFAIYPFLKGTLFTSKKINDLSYLILPKGRAEVISNINANIIIDYAHNPKAIKYFLTSVNYYFDNLVVVLGCGGDRDKSKRSAMLKAAIENSYKVIFTSDNSRNEPFQNIFFDACKGNDIEKVVNIEDRKKAIIYGTRLISHNDCLVILGKGHEKTQETNGKYTKFSDHEVVNEIYK</sequence>
<gene>
    <name evidence="5" type="primary">murE</name>
    <name evidence="5" type="ORF">DBW92_00585</name>
</gene>
<dbReference type="GO" id="GO:0008360">
    <property type="term" value="P:regulation of cell shape"/>
    <property type="evidence" value="ECO:0007669"/>
    <property type="project" value="UniProtKB-KW"/>
</dbReference>
<dbReference type="Pfam" id="PF08245">
    <property type="entry name" value="Mur_ligase_M"/>
    <property type="match status" value="1"/>
</dbReference>
<feature type="domain" description="Mur ligase central" evidence="4">
    <location>
        <begin position="112"/>
        <end position="311"/>
    </location>
</feature>
<evidence type="ECO:0000256" key="1">
    <source>
        <dbReference type="ARBA" id="ARBA00005898"/>
    </source>
</evidence>
<dbReference type="Gene3D" id="3.40.1390.10">
    <property type="entry name" value="MurE/MurF, N-terminal domain"/>
    <property type="match status" value="1"/>
</dbReference>
<dbReference type="GO" id="GO:0051301">
    <property type="term" value="P:cell division"/>
    <property type="evidence" value="ECO:0007669"/>
    <property type="project" value="UniProtKB-KW"/>
</dbReference>
<feature type="domain" description="Mur ligase C-terminal" evidence="3">
    <location>
        <begin position="336"/>
        <end position="459"/>
    </location>
</feature>
<dbReference type="Pfam" id="PF02875">
    <property type="entry name" value="Mur_ligase_C"/>
    <property type="match status" value="1"/>
</dbReference>
<dbReference type="InterPro" id="IPR013221">
    <property type="entry name" value="Mur_ligase_cen"/>
</dbReference>
<keyword evidence="2" id="KW-0131">Cell cycle</keyword>
<evidence type="ECO:0000313" key="5">
    <source>
        <dbReference type="EMBL" id="RCL45468.1"/>
    </source>
</evidence>
<comment type="subcellular location">
    <subcellularLocation>
        <location evidence="2">Cytoplasm</location>
    </subcellularLocation>
</comment>
<dbReference type="PANTHER" id="PTHR23135">
    <property type="entry name" value="MUR LIGASE FAMILY MEMBER"/>
    <property type="match status" value="1"/>
</dbReference>
<dbReference type="InterPro" id="IPR035911">
    <property type="entry name" value="MurE/MurF_N"/>
</dbReference>
<dbReference type="GO" id="GO:0005737">
    <property type="term" value="C:cytoplasm"/>
    <property type="evidence" value="ECO:0007669"/>
    <property type="project" value="UniProtKB-SubCell"/>
</dbReference>